<sequence length="52" mass="6037">MVCQGENLSQVTGSNWRAISDLGGEYLESDRKLNFYQQMNEDIIPLFLWVLN</sequence>
<dbReference type="AlphaFoldDB" id="A0A7D7QDP3"/>
<keyword evidence="2" id="KW-1185">Reference proteome</keyword>
<accession>A0A7D7QDP3</accession>
<dbReference type="Proteomes" id="UP000514713">
    <property type="component" value="Chromosome"/>
</dbReference>
<proteinExistence type="predicted"/>
<name>A0A7D7QDP3_9NOSO</name>
<dbReference type="KEGG" id="ned:HUN01_15825"/>
<protein>
    <submittedName>
        <fullName evidence="1">Uncharacterized protein</fullName>
    </submittedName>
</protein>
<dbReference type="EMBL" id="CP054698">
    <property type="protein sequence ID" value="QMS88999.1"/>
    <property type="molecule type" value="Genomic_DNA"/>
</dbReference>
<gene>
    <name evidence="1" type="ORF">HUN01_15825</name>
</gene>
<dbReference type="RefSeq" id="WP_181932073.1">
    <property type="nucleotide sequence ID" value="NZ_CP054698.1"/>
</dbReference>
<reference evidence="2" key="1">
    <citation type="submission" date="2020-06" db="EMBL/GenBank/DDBJ databases">
        <title>Nostoc edaphicum CCNP1411 genome.</title>
        <authorList>
            <person name="Fidor A."/>
            <person name="Grabski M."/>
            <person name="Gawor J."/>
            <person name="Gromadka R."/>
            <person name="Wegrzyn G."/>
            <person name="Mazur-Marzec H."/>
        </authorList>
    </citation>
    <scope>NUCLEOTIDE SEQUENCE [LARGE SCALE GENOMIC DNA]</scope>
    <source>
        <strain evidence="2">CCNP1411</strain>
    </source>
</reference>
<organism evidence="1 2">
    <name type="scientific">Nostoc edaphicum CCNP1411</name>
    <dbReference type="NCBI Taxonomy" id="1472755"/>
    <lineage>
        <taxon>Bacteria</taxon>
        <taxon>Bacillati</taxon>
        <taxon>Cyanobacteriota</taxon>
        <taxon>Cyanophyceae</taxon>
        <taxon>Nostocales</taxon>
        <taxon>Nostocaceae</taxon>
        <taxon>Nostoc</taxon>
    </lineage>
</organism>
<evidence type="ECO:0000313" key="1">
    <source>
        <dbReference type="EMBL" id="QMS88999.1"/>
    </source>
</evidence>
<evidence type="ECO:0000313" key="2">
    <source>
        <dbReference type="Proteomes" id="UP000514713"/>
    </source>
</evidence>